<dbReference type="AlphaFoldDB" id="A0A1M5CMB4"/>
<feature type="chain" id="PRO_5013087201" description="PGAP1-like protein" evidence="1">
    <location>
        <begin position="26"/>
        <end position="602"/>
    </location>
</feature>
<protein>
    <recommendedName>
        <fullName evidence="4">PGAP1-like protein</fullName>
    </recommendedName>
</protein>
<proteinExistence type="predicted"/>
<accession>A0A1M5CMB4</accession>
<dbReference type="OrthoDB" id="4535652at2"/>
<dbReference type="Gene3D" id="3.40.50.1820">
    <property type="entry name" value="alpha/beta hydrolase"/>
    <property type="match status" value="1"/>
</dbReference>
<evidence type="ECO:0000313" key="2">
    <source>
        <dbReference type="EMBL" id="SHF55552.1"/>
    </source>
</evidence>
<dbReference type="InterPro" id="IPR029058">
    <property type="entry name" value="AB_hydrolase_fold"/>
</dbReference>
<gene>
    <name evidence="2" type="ORF">SAMN05444483_101577</name>
</gene>
<evidence type="ECO:0008006" key="4">
    <source>
        <dbReference type="Google" id="ProtNLM"/>
    </source>
</evidence>
<dbReference type="STRING" id="1073325.SAMN05444483_101577"/>
<evidence type="ECO:0000256" key="1">
    <source>
        <dbReference type="SAM" id="SignalP"/>
    </source>
</evidence>
<name>A0A1M5CMB4_SALEC</name>
<feature type="signal peptide" evidence="1">
    <location>
        <begin position="1"/>
        <end position="25"/>
    </location>
</feature>
<dbReference type="RefSeq" id="WP_072876474.1">
    <property type="nucleotide sequence ID" value="NZ_FQVT01000001.1"/>
</dbReference>
<evidence type="ECO:0000313" key="3">
    <source>
        <dbReference type="Proteomes" id="UP000183945"/>
    </source>
</evidence>
<reference evidence="3" key="1">
    <citation type="submission" date="2016-11" db="EMBL/GenBank/DDBJ databases">
        <authorList>
            <person name="Varghese N."/>
            <person name="Submissions S."/>
        </authorList>
    </citation>
    <scope>NUCLEOTIDE SEQUENCE [LARGE SCALE GENOMIC DNA]</scope>
    <source>
        <strain evidence="3">DSM 24579</strain>
    </source>
</reference>
<dbReference type="EMBL" id="FQVT01000001">
    <property type="protein sequence ID" value="SHF55552.1"/>
    <property type="molecule type" value="Genomic_DNA"/>
</dbReference>
<keyword evidence="3" id="KW-1185">Reference proteome</keyword>
<dbReference type="SUPFAM" id="SSF53474">
    <property type="entry name" value="alpha/beta-Hydrolases"/>
    <property type="match status" value="1"/>
</dbReference>
<dbReference type="Proteomes" id="UP000183945">
    <property type="component" value="Unassembled WGS sequence"/>
</dbReference>
<sequence>MKKFYHSLKKSTLFLFLLLGFFLQAQQEVNESYSNEVTQTFAGLNKNRVPHGLLLDFAMDFTDAEAFNGQLSDSTNLDRMTYTNLYHTMLMSRVRDVSAGFMLPQEFANTWEGYRRDNNDFDLNSPGDIENAVPTIVLSALYYKYSKIRNNALSQGDIAVQNNQYRDAFVNGQWQNPYENKQVFAVASPIQDIEGSVVDFLLPTEITMSNNLQAVNKIEMDADDGAGFRQLNLDQKTRVTYTSLTKEGIRDIVFKITLNNGQRLKSRTRIKFGDPQKQGLQNPPPIGKQAEIINSDKFYVIESEENFNGKTATGIVSINYAAGNTKIKKPLIVAEGYDPGIIVTPENIFGLSDIDDFIDPIDQILNSDLRDLLTVDSSQEYDIIYVDWLNGVDDMRRNAKLLKTIIEWVNEEKAANGSSEENVVLGQSMGGVIARYALREMEIENTDHETRLYVSHDAPHQGANVPYGLQYMARHARNEYVKAPILLNGVEALLPTIINGAAWFSQLQLEDFVTGFENPPNISFPSPYAVLSLADMPASRQLLINFVKSDYNLDNTVHNNWQDELENVGYPQEYGIRNVAISNGSECGQTQDLDSGDYLFRF</sequence>
<keyword evidence="1" id="KW-0732">Signal</keyword>
<organism evidence="2 3">
    <name type="scientific">Salegentibacter echinorum</name>
    <dbReference type="NCBI Taxonomy" id="1073325"/>
    <lineage>
        <taxon>Bacteria</taxon>
        <taxon>Pseudomonadati</taxon>
        <taxon>Bacteroidota</taxon>
        <taxon>Flavobacteriia</taxon>
        <taxon>Flavobacteriales</taxon>
        <taxon>Flavobacteriaceae</taxon>
        <taxon>Salegentibacter</taxon>
    </lineage>
</organism>